<dbReference type="PROSITE" id="PS01217">
    <property type="entry name" value="SUCCINYL_COA_LIG_3"/>
    <property type="match status" value="1"/>
</dbReference>
<evidence type="ECO:0000313" key="11">
    <source>
        <dbReference type="Proteomes" id="UP000777784"/>
    </source>
</evidence>
<dbReference type="GO" id="GO:0005524">
    <property type="term" value="F:ATP binding"/>
    <property type="evidence" value="ECO:0007669"/>
    <property type="project" value="UniProtKB-UniRule"/>
</dbReference>
<sequence>MNLHEYQAKEIFSKFGITVKGGELVRSPEEAAAAAERMGGMVVVKAQVHSGGRGKAGGIKLAKTPKEARAAAAAILGLDIRGHEVKKVFVTPAADIDHEYYLGIVLDRAKGLPLIMVSREGGVDIETVAKERPDQLKKFHFHPSVGLRSYDARWLAGGIESDPAGRKSIAAILTKLAKCYVDCDASLTEINPLVRLKDGSFLALDAKMTLDDSGLFKHPDLAELRDMDEEDKDEDRARRDGLSFIRLEGNIGCIVNGAGLAMATMDLVKHFGGEPANFLDIGGSSNPDKVVTALDIITKDPSVKVILFNIFGGITRCDDVAKGLAKALEIKPVALPIVIRLTGTNEAEAREFLKKVSGVEAQGTMEDAVRRAVELTNAGGGAQR</sequence>
<dbReference type="FunFam" id="3.30.470.20:FF:000002">
    <property type="entry name" value="Succinate--CoA ligase [ADP-forming] subunit beta"/>
    <property type="match status" value="1"/>
</dbReference>
<dbReference type="PANTHER" id="PTHR11815">
    <property type="entry name" value="SUCCINYL-COA SYNTHETASE BETA CHAIN"/>
    <property type="match status" value="1"/>
</dbReference>
<dbReference type="HAMAP" id="MF_00558">
    <property type="entry name" value="Succ_CoA_beta"/>
    <property type="match status" value="1"/>
</dbReference>
<gene>
    <name evidence="8 10" type="primary">sucC</name>
    <name evidence="10" type="ORF">KJ970_06615</name>
</gene>
<dbReference type="Pfam" id="PF00549">
    <property type="entry name" value="Ligase_CoA"/>
    <property type="match status" value="1"/>
</dbReference>
<dbReference type="InterPro" id="IPR016102">
    <property type="entry name" value="Succinyl-CoA_synth-like"/>
</dbReference>
<dbReference type="SUPFAM" id="SSF52210">
    <property type="entry name" value="Succinyl-CoA synthetase domains"/>
    <property type="match status" value="1"/>
</dbReference>
<evidence type="ECO:0000313" key="10">
    <source>
        <dbReference type="EMBL" id="MBU2690585.1"/>
    </source>
</evidence>
<feature type="binding site" evidence="8">
    <location>
        <position position="45"/>
    </location>
    <ligand>
        <name>ATP</name>
        <dbReference type="ChEBI" id="CHEBI:30616"/>
    </ligand>
</feature>
<dbReference type="GO" id="GO:0006104">
    <property type="term" value="P:succinyl-CoA metabolic process"/>
    <property type="evidence" value="ECO:0007669"/>
    <property type="project" value="TreeGrafter"/>
</dbReference>
<organism evidence="10 11">
    <name type="scientific">Eiseniibacteriota bacterium</name>
    <dbReference type="NCBI Taxonomy" id="2212470"/>
    <lineage>
        <taxon>Bacteria</taxon>
        <taxon>Candidatus Eiseniibacteriota</taxon>
    </lineage>
</organism>
<keyword evidence="5 8" id="KW-0547">Nucleotide-binding</keyword>
<dbReference type="EC" id="6.2.1.5" evidence="8"/>
<dbReference type="InterPro" id="IPR011761">
    <property type="entry name" value="ATP-grasp"/>
</dbReference>
<dbReference type="PROSITE" id="PS50975">
    <property type="entry name" value="ATP_GRASP"/>
    <property type="match status" value="1"/>
</dbReference>
<evidence type="ECO:0000256" key="4">
    <source>
        <dbReference type="ARBA" id="ARBA00022723"/>
    </source>
</evidence>
<dbReference type="EMBL" id="JAHJDP010000032">
    <property type="protein sequence ID" value="MBU2690585.1"/>
    <property type="molecule type" value="Genomic_DNA"/>
</dbReference>
<evidence type="ECO:0000256" key="6">
    <source>
        <dbReference type="ARBA" id="ARBA00022840"/>
    </source>
</evidence>
<feature type="binding site" evidence="8">
    <location>
        <position position="205"/>
    </location>
    <ligand>
        <name>Mg(2+)</name>
        <dbReference type="ChEBI" id="CHEBI:18420"/>
    </ligand>
</feature>
<dbReference type="GO" id="GO:0004775">
    <property type="term" value="F:succinate-CoA ligase (ADP-forming) activity"/>
    <property type="evidence" value="ECO:0007669"/>
    <property type="project" value="UniProtKB-UniRule"/>
</dbReference>
<dbReference type="FunFam" id="3.40.50.261:FF:000007">
    <property type="entry name" value="Succinate--CoA ligase [ADP-forming] subunit beta"/>
    <property type="match status" value="1"/>
</dbReference>
<dbReference type="Proteomes" id="UP000777784">
    <property type="component" value="Unassembled WGS sequence"/>
</dbReference>
<evidence type="ECO:0000256" key="2">
    <source>
        <dbReference type="ARBA" id="ARBA00022532"/>
    </source>
</evidence>
<dbReference type="NCBIfam" id="TIGR01016">
    <property type="entry name" value="sucCoAbeta"/>
    <property type="match status" value="1"/>
</dbReference>
<evidence type="ECO:0000256" key="5">
    <source>
        <dbReference type="ARBA" id="ARBA00022741"/>
    </source>
</evidence>
<name>A0A948RTH2_UNCEI</name>
<evidence type="ECO:0000256" key="1">
    <source>
        <dbReference type="ARBA" id="ARBA00009182"/>
    </source>
</evidence>
<dbReference type="InterPro" id="IPR017866">
    <property type="entry name" value="Succ-CoA_synthase_bsu_CS"/>
</dbReference>
<comment type="caution">
    <text evidence="8">Lacks conserved residue(s) required for the propagation of feature annotation.</text>
</comment>
<dbReference type="Pfam" id="PF08442">
    <property type="entry name" value="ATP-grasp_2"/>
    <property type="match status" value="1"/>
</dbReference>
<dbReference type="Gene3D" id="3.40.50.261">
    <property type="entry name" value="Succinyl-CoA synthetase domains"/>
    <property type="match status" value="1"/>
</dbReference>
<proteinExistence type="inferred from homology"/>
<keyword evidence="6 8" id="KW-0067">ATP-binding</keyword>
<feature type="binding site" evidence="8">
    <location>
        <position position="94"/>
    </location>
    <ligand>
        <name>ATP</name>
        <dbReference type="ChEBI" id="CHEBI:30616"/>
    </ligand>
</feature>
<feature type="binding site" evidence="8">
    <location>
        <begin position="52"/>
        <end position="54"/>
    </location>
    <ligand>
        <name>ATP</name>
        <dbReference type="ChEBI" id="CHEBI:30616"/>
    </ligand>
</feature>
<dbReference type="GO" id="GO:0006099">
    <property type="term" value="P:tricarboxylic acid cycle"/>
    <property type="evidence" value="ECO:0007669"/>
    <property type="project" value="UniProtKB-UniRule"/>
</dbReference>
<dbReference type="NCBIfam" id="NF001913">
    <property type="entry name" value="PRK00696.1"/>
    <property type="match status" value="1"/>
</dbReference>
<dbReference type="InterPro" id="IPR005811">
    <property type="entry name" value="SUCC_ACL_C"/>
</dbReference>
<feature type="binding site" evidence="8">
    <location>
        <begin position="313"/>
        <end position="315"/>
    </location>
    <ligand>
        <name>substrate</name>
        <note>ligand shared with subunit alpha</note>
    </ligand>
</feature>
<dbReference type="InterPro" id="IPR013650">
    <property type="entry name" value="ATP-grasp_succ-CoA_synth-type"/>
</dbReference>
<comment type="caution">
    <text evidence="10">The sequence shown here is derived from an EMBL/GenBank/DDBJ whole genome shotgun (WGS) entry which is preliminary data.</text>
</comment>
<dbReference type="GO" id="GO:0000287">
    <property type="term" value="F:magnesium ion binding"/>
    <property type="evidence" value="ECO:0007669"/>
    <property type="project" value="UniProtKB-UniRule"/>
</dbReference>
<dbReference type="PANTHER" id="PTHR11815:SF10">
    <property type="entry name" value="SUCCINATE--COA LIGASE [GDP-FORMING] SUBUNIT BETA, MITOCHONDRIAL"/>
    <property type="match status" value="1"/>
</dbReference>
<dbReference type="GO" id="GO:0042709">
    <property type="term" value="C:succinate-CoA ligase complex"/>
    <property type="evidence" value="ECO:0007669"/>
    <property type="project" value="TreeGrafter"/>
</dbReference>
<comment type="catalytic activity">
    <reaction evidence="8">
        <text>succinate + ATP + CoA = succinyl-CoA + ADP + phosphate</text>
        <dbReference type="Rhea" id="RHEA:17661"/>
        <dbReference type="ChEBI" id="CHEBI:30031"/>
        <dbReference type="ChEBI" id="CHEBI:30616"/>
        <dbReference type="ChEBI" id="CHEBI:43474"/>
        <dbReference type="ChEBI" id="CHEBI:57287"/>
        <dbReference type="ChEBI" id="CHEBI:57292"/>
        <dbReference type="ChEBI" id="CHEBI:456216"/>
        <dbReference type="EC" id="6.2.1.5"/>
    </reaction>
</comment>
<feature type="domain" description="ATP-grasp" evidence="9">
    <location>
        <begin position="9"/>
        <end position="54"/>
    </location>
</feature>
<dbReference type="InterPro" id="IPR005809">
    <property type="entry name" value="Succ_CoA_ligase-like_bsu"/>
</dbReference>
<keyword evidence="3 8" id="KW-0436">Ligase</keyword>
<feature type="binding site" evidence="8">
    <location>
        <position position="99"/>
    </location>
    <ligand>
        <name>ATP</name>
        <dbReference type="ChEBI" id="CHEBI:30616"/>
    </ligand>
</feature>
<keyword evidence="4 8" id="KW-0479">Metal-binding</keyword>
<feature type="binding site" evidence="8">
    <location>
        <position position="191"/>
    </location>
    <ligand>
        <name>Mg(2+)</name>
        <dbReference type="ChEBI" id="CHEBI:18420"/>
    </ligand>
</feature>
<comment type="similarity">
    <text evidence="1 8">Belongs to the succinate/malate CoA ligase beta subunit family.</text>
</comment>
<dbReference type="PIRSF" id="PIRSF001554">
    <property type="entry name" value="SucCS_beta"/>
    <property type="match status" value="1"/>
</dbReference>
<evidence type="ECO:0000256" key="3">
    <source>
        <dbReference type="ARBA" id="ARBA00022598"/>
    </source>
</evidence>
<comment type="cofactor">
    <cofactor evidence="8">
        <name>Mg(2+)</name>
        <dbReference type="ChEBI" id="CHEBI:18420"/>
    </cofactor>
    <text evidence="8">Binds 1 Mg(2+) ion per subunit.</text>
</comment>
<dbReference type="GO" id="GO:0005829">
    <property type="term" value="C:cytosol"/>
    <property type="evidence" value="ECO:0007669"/>
    <property type="project" value="TreeGrafter"/>
</dbReference>
<comment type="pathway">
    <text evidence="8">Carbohydrate metabolism; tricarboxylic acid cycle; succinate from succinyl-CoA (ligase route): step 1/1.</text>
</comment>
<dbReference type="InterPro" id="IPR013815">
    <property type="entry name" value="ATP_grasp_subdomain_1"/>
</dbReference>
<comment type="subunit">
    <text evidence="8">Heterotetramer of two alpha and two beta subunits.</text>
</comment>
<reference evidence="10" key="1">
    <citation type="submission" date="2021-05" db="EMBL/GenBank/DDBJ databases">
        <title>Energy efficiency and biological interactions define the core microbiome of deep oligotrophic groundwater.</title>
        <authorList>
            <person name="Mehrshad M."/>
            <person name="Lopez-Fernandez M."/>
            <person name="Bell E."/>
            <person name="Bernier-Latmani R."/>
            <person name="Bertilsson S."/>
            <person name="Dopson M."/>
        </authorList>
    </citation>
    <scope>NUCLEOTIDE SEQUENCE</scope>
    <source>
        <strain evidence="10">Modern_marine.mb.64</strain>
    </source>
</reference>
<keyword evidence="2 8" id="KW-0816">Tricarboxylic acid cycle</keyword>
<keyword evidence="7 8" id="KW-0460">Magnesium</keyword>
<accession>A0A948RTH2</accession>
<evidence type="ECO:0000259" key="9">
    <source>
        <dbReference type="PROSITE" id="PS50975"/>
    </source>
</evidence>
<feature type="binding site" evidence="8">
    <location>
        <position position="256"/>
    </location>
    <ligand>
        <name>substrate</name>
        <note>ligand shared with subunit alpha</note>
    </ligand>
</feature>
<protein>
    <recommendedName>
        <fullName evidence="8">Succinate--CoA ligase [ADP-forming] subunit beta</fullName>
        <ecNumber evidence="8">6.2.1.5</ecNumber>
    </recommendedName>
    <alternativeName>
        <fullName evidence="8">Succinyl-CoA synthetase subunit beta</fullName>
        <shortName evidence="8">SCS-beta</shortName>
    </alternativeName>
</protein>
<comment type="catalytic activity">
    <reaction evidence="8">
        <text>GTP + succinate + CoA = succinyl-CoA + GDP + phosphate</text>
        <dbReference type="Rhea" id="RHEA:22120"/>
        <dbReference type="ChEBI" id="CHEBI:30031"/>
        <dbReference type="ChEBI" id="CHEBI:37565"/>
        <dbReference type="ChEBI" id="CHEBI:43474"/>
        <dbReference type="ChEBI" id="CHEBI:57287"/>
        <dbReference type="ChEBI" id="CHEBI:57292"/>
        <dbReference type="ChEBI" id="CHEBI:58189"/>
    </reaction>
</comment>
<dbReference type="Gene3D" id="3.30.470.20">
    <property type="entry name" value="ATP-grasp fold, B domain"/>
    <property type="match status" value="1"/>
</dbReference>
<evidence type="ECO:0000256" key="7">
    <source>
        <dbReference type="ARBA" id="ARBA00022842"/>
    </source>
</evidence>
<comment type="function">
    <text evidence="8">Succinyl-CoA synthetase functions in the citric acid cycle (TCA), coupling the hydrolysis of succinyl-CoA to the synthesis of either ATP or GTP and thus represents the only step of substrate-level phosphorylation in the TCA. The beta subunit provides nucleotide specificity of the enzyme and binds the substrate succinate, while the binding sites for coenzyme A and phosphate are found in the alpha subunit.</text>
</comment>
<evidence type="ECO:0000256" key="8">
    <source>
        <dbReference type="HAMAP-Rule" id="MF_00558"/>
    </source>
</evidence>
<dbReference type="FunFam" id="3.30.1490.20:FF:000014">
    <property type="entry name" value="Succinate--CoA ligase [ADP-forming] subunit beta"/>
    <property type="match status" value="1"/>
</dbReference>
<dbReference type="SUPFAM" id="SSF56059">
    <property type="entry name" value="Glutathione synthetase ATP-binding domain-like"/>
    <property type="match status" value="1"/>
</dbReference>
<dbReference type="Gene3D" id="3.30.1490.20">
    <property type="entry name" value="ATP-grasp fold, A domain"/>
    <property type="match status" value="1"/>
</dbReference>
<dbReference type="AlphaFoldDB" id="A0A948RTH2"/>